<comment type="similarity">
    <text evidence="1">Belongs to the FAH family.</text>
</comment>
<keyword evidence="4" id="KW-0378">Hydrolase</keyword>
<sequence>MNTATADQILPVDADTALLVGRVWDPESGGPRVVSVRGQDVFDHTADVGTVSELMDLDDPGEFITSCRESRRWDLAALVDASLAQDPERAHLLAPVDLQVVKACGVTFVDSMIERVIEERCGGDFHKAAAVRESVLAVLGADIASVQPGSEQARQVKEVLTSKGMWSQYLEVGLGPDPEVFTKAPVLSSVGFGAQIGIPTFSQWNNPEPELVLIVDAQGRVRGATLGNDVNLRDVEGRSALLLGMAKDNTGSCSIGPFVRLFHDGFTLETLRTEDITLTVEGADGYRLEGQNSLTRISRPFEELIGAAFGKHHQYPDGFALFTGTLFAPTKDRDVPGSGFTHKPADKVAIHSANLGSLINTTGTTEDLPPWTFGIRDLMKYLSRLNQVPVHSAAKREEQLQNRLLPSTSSSRG</sequence>
<dbReference type="Proteomes" id="UP001236806">
    <property type="component" value="Unassembled WGS sequence"/>
</dbReference>
<dbReference type="Pfam" id="PF01557">
    <property type="entry name" value="FAA_hydrolase"/>
    <property type="match status" value="1"/>
</dbReference>
<reference evidence="4 5" key="1">
    <citation type="submission" date="2023-07" db="EMBL/GenBank/DDBJ databases">
        <title>Comparative genomics of wheat-associated soil bacteria to identify genetic determinants of phenazine resistance.</title>
        <authorList>
            <person name="Mouncey N."/>
        </authorList>
    </citation>
    <scope>NUCLEOTIDE SEQUENCE [LARGE SCALE GENOMIC DNA]</scope>
    <source>
        <strain evidence="4 5">W1I3</strain>
    </source>
</reference>
<organism evidence="4 5">
    <name type="scientific">Pseudarthrobacter siccitolerans</name>
    <dbReference type="NCBI Taxonomy" id="861266"/>
    <lineage>
        <taxon>Bacteria</taxon>
        <taxon>Bacillati</taxon>
        <taxon>Actinomycetota</taxon>
        <taxon>Actinomycetes</taxon>
        <taxon>Micrococcales</taxon>
        <taxon>Micrococcaceae</taxon>
        <taxon>Pseudarthrobacter</taxon>
    </lineage>
</organism>
<feature type="domain" description="Fumarylacetoacetase-like C-terminal" evidence="3">
    <location>
        <begin position="177"/>
        <end position="361"/>
    </location>
</feature>
<dbReference type="InterPro" id="IPR051121">
    <property type="entry name" value="FAH"/>
</dbReference>
<proteinExistence type="inferred from homology"/>
<dbReference type="EMBL" id="JAUSXB010000001">
    <property type="protein sequence ID" value="MDQ0674980.1"/>
    <property type="molecule type" value="Genomic_DNA"/>
</dbReference>
<evidence type="ECO:0000256" key="1">
    <source>
        <dbReference type="ARBA" id="ARBA00010211"/>
    </source>
</evidence>
<dbReference type="RefSeq" id="WP_306636914.1">
    <property type="nucleotide sequence ID" value="NZ_JAUSXB010000001.1"/>
</dbReference>
<keyword evidence="5" id="KW-1185">Reference proteome</keyword>
<keyword evidence="2" id="KW-0479">Metal-binding</keyword>
<dbReference type="PANTHER" id="PTHR42796">
    <property type="entry name" value="FUMARYLACETOACETATE HYDROLASE DOMAIN-CONTAINING PROTEIN 2A-RELATED"/>
    <property type="match status" value="1"/>
</dbReference>
<evidence type="ECO:0000313" key="4">
    <source>
        <dbReference type="EMBL" id="MDQ0674980.1"/>
    </source>
</evidence>
<evidence type="ECO:0000256" key="2">
    <source>
        <dbReference type="ARBA" id="ARBA00022723"/>
    </source>
</evidence>
<protein>
    <submittedName>
        <fullName evidence="4">Fumarylacetoacetate (FAA) hydrolase family protein</fullName>
    </submittedName>
</protein>
<name>A0ABU0PLY2_9MICC</name>
<dbReference type="GO" id="GO:0016787">
    <property type="term" value="F:hydrolase activity"/>
    <property type="evidence" value="ECO:0007669"/>
    <property type="project" value="UniProtKB-KW"/>
</dbReference>
<dbReference type="SUPFAM" id="SSF56529">
    <property type="entry name" value="FAH"/>
    <property type="match status" value="1"/>
</dbReference>
<evidence type="ECO:0000313" key="5">
    <source>
        <dbReference type="Proteomes" id="UP001236806"/>
    </source>
</evidence>
<dbReference type="InterPro" id="IPR011234">
    <property type="entry name" value="Fumarylacetoacetase-like_C"/>
</dbReference>
<comment type="caution">
    <text evidence="4">The sequence shown here is derived from an EMBL/GenBank/DDBJ whole genome shotgun (WGS) entry which is preliminary data.</text>
</comment>
<dbReference type="InterPro" id="IPR036663">
    <property type="entry name" value="Fumarylacetoacetase_C_sf"/>
</dbReference>
<gene>
    <name evidence="4" type="ORF">QFZ36_002541</name>
</gene>
<dbReference type="Gene3D" id="3.90.850.10">
    <property type="entry name" value="Fumarylacetoacetase-like, C-terminal domain"/>
    <property type="match status" value="1"/>
</dbReference>
<accession>A0ABU0PLY2</accession>
<evidence type="ECO:0000259" key="3">
    <source>
        <dbReference type="Pfam" id="PF01557"/>
    </source>
</evidence>
<dbReference type="PANTHER" id="PTHR42796:SF7">
    <property type="entry name" value="2-DEHYDRO-3-DEOXY-D-ARABINONATE DEHYDRATASE"/>
    <property type="match status" value="1"/>
</dbReference>